<reference evidence="3" key="1">
    <citation type="submission" date="2015-07" db="EMBL/GenBank/DDBJ databases">
        <authorList>
            <person name="Rodrigo-Torres Lidia"/>
            <person name="Arahal R.David."/>
        </authorList>
    </citation>
    <scope>NUCLEOTIDE SEQUENCE [LARGE SCALE GENOMIC DNA]</scope>
    <source>
        <strain evidence="3">CECT 5112</strain>
    </source>
</reference>
<accession>A0A0M7A5W2</accession>
<dbReference type="STRING" id="388408.LAX5112_02523"/>
<keyword evidence="1" id="KW-1133">Transmembrane helix</keyword>
<evidence type="ECO:0000256" key="1">
    <source>
        <dbReference type="SAM" id="Phobius"/>
    </source>
</evidence>
<keyword evidence="1" id="KW-0472">Membrane</keyword>
<organism evidence="2 3">
    <name type="scientific">Roseibium alexandrii</name>
    <dbReference type="NCBI Taxonomy" id="388408"/>
    <lineage>
        <taxon>Bacteria</taxon>
        <taxon>Pseudomonadati</taxon>
        <taxon>Pseudomonadota</taxon>
        <taxon>Alphaproteobacteria</taxon>
        <taxon>Hyphomicrobiales</taxon>
        <taxon>Stappiaceae</taxon>
        <taxon>Roseibium</taxon>
    </lineage>
</organism>
<sequence length="77" mass="8775">MAKKKGKFVFGGFEHPWLDPLWRRILIVGFCAVWTGVEYYNDNQTWAIIVGAITAYAFYGYLIAYKGATPKPPEDRG</sequence>
<feature type="transmembrane region" description="Helical" evidence="1">
    <location>
        <begin position="21"/>
        <end position="40"/>
    </location>
</feature>
<keyword evidence="3" id="KW-1185">Reference proteome</keyword>
<proteinExistence type="predicted"/>
<name>A0A0M7A5W2_9HYPH</name>
<dbReference type="AlphaFoldDB" id="A0A0M7A5W2"/>
<dbReference type="RefSeq" id="WP_008196998.1">
    <property type="nucleotide sequence ID" value="NZ_CXWD01000008.1"/>
</dbReference>
<protein>
    <recommendedName>
        <fullName evidence="4">DUF3329 domain-containing protein</fullName>
    </recommendedName>
</protein>
<evidence type="ECO:0000313" key="3">
    <source>
        <dbReference type="Proteomes" id="UP000053235"/>
    </source>
</evidence>
<evidence type="ECO:0000313" key="2">
    <source>
        <dbReference type="EMBL" id="CTQ70478.1"/>
    </source>
</evidence>
<feature type="transmembrane region" description="Helical" evidence="1">
    <location>
        <begin position="46"/>
        <end position="64"/>
    </location>
</feature>
<dbReference type="OrthoDB" id="7362327at2"/>
<gene>
    <name evidence="2" type="ORF">LAX5112_02523</name>
</gene>
<dbReference type="EMBL" id="CXWD01000008">
    <property type="protein sequence ID" value="CTQ70478.1"/>
    <property type="molecule type" value="Genomic_DNA"/>
</dbReference>
<keyword evidence="1" id="KW-0812">Transmembrane</keyword>
<evidence type="ECO:0008006" key="4">
    <source>
        <dbReference type="Google" id="ProtNLM"/>
    </source>
</evidence>
<dbReference type="Proteomes" id="UP000053235">
    <property type="component" value="Unassembled WGS sequence"/>
</dbReference>